<gene>
    <name evidence="2" type="ORF">PRZ03_12845</name>
</gene>
<keyword evidence="1" id="KW-0472">Membrane</keyword>
<accession>A0ABT5KEW9</accession>
<organism evidence="2 3">
    <name type="scientific">Roseateles albus</name>
    <dbReference type="NCBI Taxonomy" id="2987525"/>
    <lineage>
        <taxon>Bacteria</taxon>
        <taxon>Pseudomonadati</taxon>
        <taxon>Pseudomonadota</taxon>
        <taxon>Betaproteobacteria</taxon>
        <taxon>Burkholderiales</taxon>
        <taxon>Sphaerotilaceae</taxon>
        <taxon>Roseateles</taxon>
    </lineage>
</organism>
<dbReference type="Proteomes" id="UP001221189">
    <property type="component" value="Unassembled WGS sequence"/>
</dbReference>
<evidence type="ECO:0000256" key="1">
    <source>
        <dbReference type="SAM" id="Phobius"/>
    </source>
</evidence>
<protein>
    <recommendedName>
        <fullName evidence="4">Transmembrane protein</fullName>
    </recommendedName>
</protein>
<evidence type="ECO:0008006" key="4">
    <source>
        <dbReference type="Google" id="ProtNLM"/>
    </source>
</evidence>
<comment type="caution">
    <text evidence="2">The sequence shown here is derived from an EMBL/GenBank/DDBJ whole genome shotgun (WGS) entry which is preliminary data.</text>
</comment>
<reference evidence="2 3" key="1">
    <citation type="submission" date="2022-10" db="EMBL/GenBank/DDBJ databases">
        <title>Paucibacter sp. hw1 Genome sequencing.</title>
        <authorList>
            <person name="Park S."/>
        </authorList>
    </citation>
    <scope>NUCLEOTIDE SEQUENCE [LARGE SCALE GENOMIC DNA]</scope>
    <source>
        <strain evidence="3">hw1</strain>
    </source>
</reference>
<name>A0ABT5KEW9_9BURK</name>
<feature type="transmembrane region" description="Helical" evidence="1">
    <location>
        <begin position="92"/>
        <end position="111"/>
    </location>
</feature>
<evidence type="ECO:0000313" key="3">
    <source>
        <dbReference type="Proteomes" id="UP001221189"/>
    </source>
</evidence>
<dbReference type="EMBL" id="JAQQXT010000007">
    <property type="protein sequence ID" value="MDC8772462.1"/>
    <property type="molecule type" value="Genomic_DNA"/>
</dbReference>
<keyword evidence="1" id="KW-1133">Transmembrane helix</keyword>
<keyword evidence="1" id="KW-0812">Transmembrane</keyword>
<evidence type="ECO:0000313" key="2">
    <source>
        <dbReference type="EMBL" id="MDC8772462.1"/>
    </source>
</evidence>
<feature type="transmembrane region" description="Helical" evidence="1">
    <location>
        <begin position="61"/>
        <end position="80"/>
    </location>
</feature>
<sequence>MDVSPWLLGLVAYLIVLLTTCVVADASSGKRGCATLLGQLALLLAAPLPFAYFGLISASTALWVVAGFALVLTLLFVAADMNIPSGSRMPRFMMFPLLPLIMLVAVPYWILSQLSKRRR</sequence>
<feature type="transmembrane region" description="Helical" evidence="1">
    <location>
        <begin position="36"/>
        <end position="55"/>
    </location>
</feature>
<feature type="transmembrane region" description="Helical" evidence="1">
    <location>
        <begin position="6"/>
        <end position="24"/>
    </location>
</feature>
<keyword evidence="3" id="KW-1185">Reference proteome</keyword>
<proteinExistence type="predicted"/>